<evidence type="ECO:0000256" key="1">
    <source>
        <dbReference type="SAM" id="MobiDB-lite"/>
    </source>
</evidence>
<feature type="compositionally biased region" description="Polar residues" evidence="1">
    <location>
        <begin position="118"/>
        <end position="130"/>
    </location>
</feature>
<sequence length="130" mass="15244">LANPNIHHLSPNFPNFQILEEMKLRSKQKFLGSNLVPGFWECNKPSFPNRTFEHITWPRPTTLFEAISKTSLYQTRLLFRHHLLFYKHHSSLHHPHRQILLPDHHLRFPPPASAPPQDHNSSPVLPSTRT</sequence>
<dbReference type="EMBL" id="JXTB01000119">
    <property type="protein sequence ID" value="PON61683.1"/>
    <property type="molecule type" value="Genomic_DNA"/>
</dbReference>
<organism evidence="2 3">
    <name type="scientific">Parasponia andersonii</name>
    <name type="common">Sponia andersonii</name>
    <dbReference type="NCBI Taxonomy" id="3476"/>
    <lineage>
        <taxon>Eukaryota</taxon>
        <taxon>Viridiplantae</taxon>
        <taxon>Streptophyta</taxon>
        <taxon>Embryophyta</taxon>
        <taxon>Tracheophyta</taxon>
        <taxon>Spermatophyta</taxon>
        <taxon>Magnoliopsida</taxon>
        <taxon>eudicotyledons</taxon>
        <taxon>Gunneridae</taxon>
        <taxon>Pentapetalae</taxon>
        <taxon>rosids</taxon>
        <taxon>fabids</taxon>
        <taxon>Rosales</taxon>
        <taxon>Cannabaceae</taxon>
        <taxon>Parasponia</taxon>
    </lineage>
</organism>
<gene>
    <name evidence="2" type="ORF">PanWU01x14_143420</name>
</gene>
<dbReference type="OrthoDB" id="10334291at2759"/>
<protein>
    <submittedName>
        <fullName evidence="2">Uncharacterized protein</fullName>
    </submittedName>
</protein>
<keyword evidence="3" id="KW-1185">Reference proteome</keyword>
<dbReference type="Proteomes" id="UP000237105">
    <property type="component" value="Unassembled WGS sequence"/>
</dbReference>
<comment type="caution">
    <text evidence="2">The sequence shown here is derived from an EMBL/GenBank/DDBJ whole genome shotgun (WGS) entry which is preliminary data.</text>
</comment>
<accession>A0A2P5CKU6</accession>
<evidence type="ECO:0000313" key="2">
    <source>
        <dbReference type="EMBL" id="PON61683.1"/>
    </source>
</evidence>
<proteinExistence type="predicted"/>
<feature type="non-terminal residue" evidence="2">
    <location>
        <position position="1"/>
    </location>
</feature>
<feature type="region of interest" description="Disordered" evidence="1">
    <location>
        <begin position="103"/>
        <end position="130"/>
    </location>
</feature>
<evidence type="ECO:0000313" key="3">
    <source>
        <dbReference type="Proteomes" id="UP000237105"/>
    </source>
</evidence>
<name>A0A2P5CKU6_PARAD</name>
<reference evidence="3" key="1">
    <citation type="submission" date="2016-06" db="EMBL/GenBank/DDBJ databases">
        <title>Parallel loss of symbiosis genes in relatives of nitrogen-fixing non-legume Parasponia.</title>
        <authorList>
            <person name="Van Velzen R."/>
            <person name="Holmer R."/>
            <person name="Bu F."/>
            <person name="Rutten L."/>
            <person name="Van Zeijl A."/>
            <person name="Liu W."/>
            <person name="Santuari L."/>
            <person name="Cao Q."/>
            <person name="Sharma T."/>
            <person name="Shen D."/>
            <person name="Roswanjaya Y."/>
            <person name="Wardhani T."/>
            <person name="Kalhor M.S."/>
            <person name="Jansen J."/>
            <person name="Van den Hoogen J."/>
            <person name="Gungor B."/>
            <person name="Hartog M."/>
            <person name="Hontelez J."/>
            <person name="Verver J."/>
            <person name="Yang W.-C."/>
            <person name="Schijlen E."/>
            <person name="Repin R."/>
            <person name="Schilthuizen M."/>
            <person name="Schranz E."/>
            <person name="Heidstra R."/>
            <person name="Miyata K."/>
            <person name="Fedorova E."/>
            <person name="Kohlen W."/>
            <person name="Bisseling T."/>
            <person name="Smit S."/>
            <person name="Geurts R."/>
        </authorList>
    </citation>
    <scope>NUCLEOTIDE SEQUENCE [LARGE SCALE GENOMIC DNA]</scope>
    <source>
        <strain evidence="3">cv. WU1-14</strain>
    </source>
</reference>
<dbReference type="AlphaFoldDB" id="A0A2P5CKU6"/>